<dbReference type="EMBL" id="AUSU01004353">
    <property type="protein sequence ID" value="EPS65235.1"/>
    <property type="molecule type" value="Genomic_DNA"/>
</dbReference>
<comment type="caution">
    <text evidence="4">The sequence shown here is derived from an EMBL/GenBank/DDBJ whole genome shotgun (WGS) entry which is preliminary data.</text>
</comment>
<dbReference type="GO" id="GO:0000785">
    <property type="term" value="C:chromatin"/>
    <property type="evidence" value="ECO:0007669"/>
    <property type="project" value="TreeGrafter"/>
</dbReference>
<dbReference type="OrthoDB" id="911104at2759"/>
<accession>S8CEF7</accession>
<organism evidence="4 5">
    <name type="scientific">Genlisea aurea</name>
    <dbReference type="NCBI Taxonomy" id="192259"/>
    <lineage>
        <taxon>Eukaryota</taxon>
        <taxon>Viridiplantae</taxon>
        <taxon>Streptophyta</taxon>
        <taxon>Embryophyta</taxon>
        <taxon>Tracheophyta</taxon>
        <taxon>Spermatophyta</taxon>
        <taxon>Magnoliopsida</taxon>
        <taxon>eudicotyledons</taxon>
        <taxon>Gunneridae</taxon>
        <taxon>Pentapetalae</taxon>
        <taxon>asterids</taxon>
        <taxon>lamiids</taxon>
        <taxon>Lamiales</taxon>
        <taxon>Lentibulariaceae</taxon>
        <taxon>Genlisea</taxon>
    </lineage>
</organism>
<gene>
    <name evidence="4" type="ORF">M569_09548</name>
</gene>
<evidence type="ECO:0000256" key="1">
    <source>
        <dbReference type="ARBA" id="ARBA00022491"/>
    </source>
</evidence>
<dbReference type="InterPro" id="IPR039774">
    <property type="entry name" value="Sin3-like"/>
</dbReference>
<evidence type="ECO:0000313" key="4">
    <source>
        <dbReference type="EMBL" id="EPS65235.1"/>
    </source>
</evidence>
<keyword evidence="5" id="KW-1185">Reference proteome</keyword>
<dbReference type="Proteomes" id="UP000015453">
    <property type="component" value="Unassembled WGS sequence"/>
</dbReference>
<dbReference type="GO" id="GO:0000122">
    <property type="term" value="P:negative regulation of transcription by RNA polymerase II"/>
    <property type="evidence" value="ECO:0007669"/>
    <property type="project" value="TreeGrafter"/>
</dbReference>
<dbReference type="PANTHER" id="PTHR12346">
    <property type="entry name" value="SIN3B-RELATED"/>
    <property type="match status" value="1"/>
</dbReference>
<keyword evidence="1" id="KW-0678">Repressor</keyword>
<evidence type="ECO:0000313" key="5">
    <source>
        <dbReference type="Proteomes" id="UP000015453"/>
    </source>
</evidence>
<feature type="compositionally biased region" description="Polar residues" evidence="2">
    <location>
        <begin position="108"/>
        <end position="117"/>
    </location>
</feature>
<reference evidence="4 5" key="1">
    <citation type="journal article" date="2013" name="BMC Genomics">
        <title>The miniature genome of a carnivorous plant Genlisea aurea contains a low number of genes and short non-coding sequences.</title>
        <authorList>
            <person name="Leushkin E.V."/>
            <person name="Sutormin R.A."/>
            <person name="Nabieva E.R."/>
            <person name="Penin A.A."/>
            <person name="Kondrashov A.S."/>
            <person name="Logacheva M.D."/>
        </authorList>
    </citation>
    <scope>NUCLEOTIDE SEQUENCE [LARGE SCALE GENOMIC DNA]</scope>
</reference>
<dbReference type="GO" id="GO:0000118">
    <property type="term" value="C:histone deacetylase complex"/>
    <property type="evidence" value="ECO:0007669"/>
    <property type="project" value="TreeGrafter"/>
</dbReference>
<sequence>FGFKCSFVKLFNELRFDNTMVQDTICSKANSSLALEVINDQQHHVEIDSKILNEGLDPSPNKNAESCSFTVVGHSCDVVEQAAPSLGAQNIGVEETNVIADEDVEESAQCSSDSENASEIADVSASESANGEECSPDDPDDEVRHVDNDNKGESEAEADSITDVHETEGATLASVQFLQTAKPLVVDIPKSLRSIQTCSEIFYGTDSFYLLFRLHMMLYERMQSAKFHSMSPENKWKILNDAQPGAPYAKFKEALYNLLNGSSDNTKFEDECRAIVGAQSYILFTLDKLIHKLIKQIQMIATEDSDGRVLQLHSYERYRNCKTFSDAVYHENARFLIPDDNLYRLEHIHSQKRMTVQLLKNDHDKPQPTAASMDPSFASYLNHELLSVVVPRTGENPGMIMERHVRRQYPGDEYSAASKAMEGVVVYNGLEMKFNCNTSKVSYVLDTKDFLYRRGRAKRALHENCNY</sequence>
<dbReference type="InterPro" id="IPR031693">
    <property type="entry name" value="Sin3_C"/>
</dbReference>
<proteinExistence type="predicted"/>
<dbReference type="Pfam" id="PF16879">
    <property type="entry name" value="Sin3a_C"/>
    <property type="match status" value="1"/>
</dbReference>
<protein>
    <recommendedName>
        <fullName evidence="3">Sin3 C-terminal domain-containing protein</fullName>
    </recommendedName>
</protein>
<dbReference type="GO" id="GO:0003714">
    <property type="term" value="F:transcription corepressor activity"/>
    <property type="evidence" value="ECO:0007669"/>
    <property type="project" value="InterPro"/>
</dbReference>
<evidence type="ECO:0000259" key="3">
    <source>
        <dbReference type="Pfam" id="PF16879"/>
    </source>
</evidence>
<evidence type="ECO:0000256" key="2">
    <source>
        <dbReference type="SAM" id="MobiDB-lite"/>
    </source>
</evidence>
<dbReference type="AlphaFoldDB" id="S8CEF7"/>
<name>S8CEF7_9LAMI</name>
<feature type="non-terminal residue" evidence="4">
    <location>
        <position position="467"/>
    </location>
</feature>
<feature type="region of interest" description="Disordered" evidence="2">
    <location>
        <begin position="104"/>
        <end position="161"/>
    </location>
</feature>
<feature type="domain" description="Sin3 C-terminal" evidence="3">
    <location>
        <begin position="202"/>
        <end position="451"/>
    </location>
</feature>
<feature type="compositionally biased region" description="Basic and acidic residues" evidence="2">
    <location>
        <begin position="142"/>
        <end position="154"/>
    </location>
</feature>
<dbReference type="PANTHER" id="PTHR12346:SF0">
    <property type="entry name" value="SIN3A, ISOFORM G"/>
    <property type="match status" value="1"/>
</dbReference>
<feature type="non-terminal residue" evidence="4">
    <location>
        <position position="1"/>
    </location>
</feature>